<dbReference type="AlphaFoldDB" id="A0A077ZMT0"/>
<protein>
    <submittedName>
        <fullName evidence="1">Uncharacterized protein</fullName>
    </submittedName>
</protein>
<evidence type="ECO:0000313" key="1">
    <source>
        <dbReference type="EMBL" id="CDW60005.1"/>
    </source>
</evidence>
<gene>
    <name evidence="1" type="ORF">TTRE_0000834701</name>
</gene>
<keyword evidence="2" id="KW-1185">Reference proteome</keyword>
<organism evidence="1 2">
    <name type="scientific">Trichuris trichiura</name>
    <name type="common">Whipworm</name>
    <name type="synonym">Trichocephalus trichiurus</name>
    <dbReference type="NCBI Taxonomy" id="36087"/>
    <lineage>
        <taxon>Eukaryota</taxon>
        <taxon>Metazoa</taxon>
        <taxon>Ecdysozoa</taxon>
        <taxon>Nematoda</taxon>
        <taxon>Enoplea</taxon>
        <taxon>Dorylaimia</taxon>
        <taxon>Trichinellida</taxon>
        <taxon>Trichuridae</taxon>
        <taxon>Trichuris</taxon>
    </lineage>
</organism>
<name>A0A077ZMT0_TRITR</name>
<reference evidence="1" key="1">
    <citation type="submission" date="2014-01" db="EMBL/GenBank/DDBJ databases">
        <authorList>
            <person name="Aslett M."/>
        </authorList>
    </citation>
    <scope>NUCLEOTIDE SEQUENCE</scope>
</reference>
<dbReference type="EMBL" id="HG806826">
    <property type="protein sequence ID" value="CDW60005.1"/>
    <property type="molecule type" value="Genomic_DNA"/>
</dbReference>
<dbReference type="OrthoDB" id="8882621at2759"/>
<accession>A0A077ZMT0</accession>
<proteinExistence type="predicted"/>
<reference evidence="1" key="2">
    <citation type="submission" date="2014-03" db="EMBL/GenBank/DDBJ databases">
        <title>The whipworm genome and dual-species transcriptomics of an intimate host-pathogen interaction.</title>
        <authorList>
            <person name="Foth B.J."/>
            <person name="Tsai I.J."/>
            <person name="Reid A.J."/>
            <person name="Bancroft A.J."/>
            <person name="Nichol S."/>
            <person name="Tracey A."/>
            <person name="Holroyd N."/>
            <person name="Cotton J.A."/>
            <person name="Stanley E.J."/>
            <person name="Zarowiecki M."/>
            <person name="Liu J.Z."/>
            <person name="Huckvale T."/>
            <person name="Cooper P.J."/>
            <person name="Grencis R.K."/>
            <person name="Berriman M."/>
        </authorList>
    </citation>
    <scope>NUCLEOTIDE SEQUENCE [LARGE SCALE GENOMIC DNA]</scope>
</reference>
<sequence length="151" mass="17120">MMDLLVRICIEFNFNPGEMTLNVPAERYPGYLQYKPCTAIGTMKCDFIKLTPKFYVDQKMNLRSTKEINELAANDFCVVVDLPSHPSVALRAHHGCTVAGLLEAVCINARLFPVRDYCLCPKEEPFEPFNGVQLLADLSLKRFKIMRTDGN</sequence>
<evidence type="ECO:0000313" key="2">
    <source>
        <dbReference type="Proteomes" id="UP000030665"/>
    </source>
</evidence>
<dbReference type="Proteomes" id="UP000030665">
    <property type="component" value="Unassembled WGS sequence"/>
</dbReference>